<name>A0A9Q3C1H2_9BASI</name>
<keyword evidence="2" id="KW-1185">Reference proteome</keyword>
<dbReference type="Proteomes" id="UP000765509">
    <property type="component" value="Unassembled WGS sequence"/>
</dbReference>
<dbReference type="EMBL" id="AVOT02004088">
    <property type="protein sequence ID" value="MBW0475387.1"/>
    <property type="molecule type" value="Genomic_DNA"/>
</dbReference>
<evidence type="ECO:0000313" key="2">
    <source>
        <dbReference type="Proteomes" id="UP000765509"/>
    </source>
</evidence>
<organism evidence="1 2">
    <name type="scientific">Austropuccinia psidii MF-1</name>
    <dbReference type="NCBI Taxonomy" id="1389203"/>
    <lineage>
        <taxon>Eukaryota</taxon>
        <taxon>Fungi</taxon>
        <taxon>Dikarya</taxon>
        <taxon>Basidiomycota</taxon>
        <taxon>Pucciniomycotina</taxon>
        <taxon>Pucciniomycetes</taxon>
        <taxon>Pucciniales</taxon>
        <taxon>Sphaerophragmiaceae</taxon>
        <taxon>Austropuccinia</taxon>
    </lineage>
</organism>
<accession>A0A9Q3C1H2</accession>
<reference evidence="1" key="1">
    <citation type="submission" date="2021-03" db="EMBL/GenBank/DDBJ databases">
        <title>Draft genome sequence of rust myrtle Austropuccinia psidii MF-1, a brazilian biotype.</title>
        <authorList>
            <person name="Quecine M.C."/>
            <person name="Pachon D.M.R."/>
            <person name="Bonatelli M.L."/>
            <person name="Correr F.H."/>
            <person name="Franceschini L.M."/>
            <person name="Leite T.F."/>
            <person name="Margarido G.R.A."/>
            <person name="Almeida C.A."/>
            <person name="Ferrarezi J.A."/>
            <person name="Labate C.A."/>
        </authorList>
    </citation>
    <scope>NUCLEOTIDE SEQUENCE</scope>
    <source>
        <strain evidence="1">MF-1</strain>
    </source>
</reference>
<protein>
    <submittedName>
        <fullName evidence="1">Uncharacterized protein</fullName>
    </submittedName>
</protein>
<proteinExistence type="predicted"/>
<gene>
    <name evidence="1" type="ORF">O181_015102</name>
</gene>
<dbReference type="AlphaFoldDB" id="A0A9Q3C1H2"/>
<evidence type="ECO:0000313" key="1">
    <source>
        <dbReference type="EMBL" id="MBW0475387.1"/>
    </source>
</evidence>
<comment type="caution">
    <text evidence="1">The sequence shown here is derived from an EMBL/GenBank/DDBJ whole genome shotgun (WGS) entry which is preliminary data.</text>
</comment>
<sequence>MARWTDVGGQIAFNGRLIYSSSEVRISRINTEGVVKRIRQISDSPPNMDSEGSDALYGEGAEVVNNSVGHTSSTFSFAASCQKIPKPPYSQYP</sequence>